<dbReference type="InterPro" id="IPR016187">
    <property type="entry name" value="CTDL_fold"/>
</dbReference>
<dbReference type="InterPro" id="IPR042095">
    <property type="entry name" value="SUMF_sf"/>
</dbReference>
<dbReference type="EMBL" id="CP041186">
    <property type="protein sequence ID" value="QDG51916.1"/>
    <property type="molecule type" value="Genomic_DNA"/>
</dbReference>
<feature type="transmembrane region" description="Helical" evidence="2">
    <location>
        <begin position="148"/>
        <end position="170"/>
    </location>
</feature>
<dbReference type="RefSeq" id="WP_141198394.1">
    <property type="nucleotide sequence ID" value="NZ_CP041186.1"/>
</dbReference>
<dbReference type="PANTHER" id="PTHR23150">
    <property type="entry name" value="SULFATASE MODIFYING FACTOR 1, 2"/>
    <property type="match status" value="1"/>
</dbReference>
<accession>A0A4Y6PUA7</accession>
<dbReference type="OrthoDB" id="9768004at2"/>
<keyword evidence="2" id="KW-0472">Membrane</keyword>
<feature type="region of interest" description="Disordered" evidence="1">
    <location>
        <begin position="34"/>
        <end position="101"/>
    </location>
</feature>
<evidence type="ECO:0000256" key="1">
    <source>
        <dbReference type="SAM" id="MobiDB-lite"/>
    </source>
</evidence>
<dbReference type="InterPro" id="IPR005532">
    <property type="entry name" value="SUMF_dom"/>
</dbReference>
<dbReference type="Gene3D" id="3.90.1580.10">
    <property type="entry name" value="paralog of FGE (formylglycine-generating enzyme)"/>
    <property type="match status" value="1"/>
</dbReference>
<dbReference type="PANTHER" id="PTHR23150:SF19">
    <property type="entry name" value="FORMYLGLYCINE-GENERATING ENZYME"/>
    <property type="match status" value="1"/>
</dbReference>
<feature type="domain" description="Sulfatase-modifying factor enzyme-like" evidence="3">
    <location>
        <begin position="184"/>
        <end position="436"/>
    </location>
</feature>
<evidence type="ECO:0000313" key="5">
    <source>
        <dbReference type="Proteomes" id="UP000315995"/>
    </source>
</evidence>
<dbReference type="AlphaFoldDB" id="A0A4Y6PUA7"/>
<evidence type="ECO:0000313" key="4">
    <source>
        <dbReference type="EMBL" id="QDG51916.1"/>
    </source>
</evidence>
<organism evidence="4 5">
    <name type="scientific">Persicimonas caeni</name>
    <dbReference type="NCBI Taxonomy" id="2292766"/>
    <lineage>
        <taxon>Bacteria</taxon>
        <taxon>Deltaproteobacteria</taxon>
        <taxon>Bradymonadales</taxon>
        <taxon>Bradymonadaceae</taxon>
        <taxon>Persicimonas</taxon>
    </lineage>
</organism>
<keyword evidence="2" id="KW-1133">Transmembrane helix</keyword>
<name>A0A4Y6PUA7_PERCE</name>
<sequence length="437" mass="47476">MSDDSQVTCPECQTTQSAKAPFCENCGYRIRRSDTVKEGHQVVTDEMLQRLRRSRTDQDPSQTGRQVGQTANDGGAPFTGAGRPAAGRSSKMPSPEEPQTQIEGLQAVGSADISAETPAAAHSAELSAATSQSALMERPAPDAGGGKMAIYVTIWLSLTAVAVLATYFLATRLPDDASADAVDVPEKVDIPEGPFLRGLEEDVRSFILQMCQKVEDDPKETCKQDKLLAGEFPEKTVELAAYEIDATETTVGEYQDCVDADGCEPIDYKACEVWTHQGLQISLRVPKALQEPNMPVTCVSQAQAKAYCKWAGGKLPSSDQWEKAARGDKGKLFPWGTSWSSDIANWGEMDIAKNPIVGKLDGFEWTAPPASFPNGKSPYGVYDMAGNVAEWVDNGEKLELEARGGSWTSHPFDLRVTSRMELEPDDTRTDVGFRCVY</sequence>
<evidence type="ECO:0000256" key="2">
    <source>
        <dbReference type="SAM" id="Phobius"/>
    </source>
</evidence>
<keyword evidence="5" id="KW-1185">Reference proteome</keyword>
<dbReference type="Proteomes" id="UP000315995">
    <property type="component" value="Chromosome"/>
</dbReference>
<protein>
    <submittedName>
        <fullName evidence="4">Formylglycine-generating enzyme family protein</fullName>
    </submittedName>
</protein>
<reference evidence="4 5" key="1">
    <citation type="submission" date="2019-06" db="EMBL/GenBank/DDBJ databases">
        <title>Persicimonas caeni gen. nov., sp. nov., a predatory bacterium isolated from solar saltern.</title>
        <authorList>
            <person name="Wang S."/>
        </authorList>
    </citation>
    <scope>NUCLEOTIDE SEQUENCE [LARGE SCALE GENOMIC DNA]</scope>
    <source>
        <strain evidence="4 5">YN101</strain>
    </source>
</reference>
<dbReference type="Pfam" id="PF03781">
    <property type="entry name" value="FGE-sulfatase"/>
    <property type="match status" value="1"/>
</dbReference>
<dbReference type="SUPFAM" id="SSF56436">
    <property type="entry name" value="C-type lectin-like"/>
    <property type="match status" value="1"/>
</dbReference>
<proteinExistence type="predicted"/>
<gene>
    <name evidence="4" type="ORF">FIV42_14560</name>
</gene>
<accession>A0A5B8Y7G4</accession>
<evidence type="ECO:0000259" key="3">
    <source>
        <dbReference type="Pfam" id="PF03781"/>
    </source>
</evidence>
<feature type="compositionally biased region" description="Polar residues" evidence="1">
    <location>
        <begin position="59"/>
        <end position="72"/>
    </location>
</feature>
<keyword evidence="2" id="KW-0812">Transmembrane</keyword>
<dbReference type="GO" id="GO:0120147">
    <property type="term" value="F:formylglycine-generating oxidase activity"/>
    <property type="evidence" value="ECO:0007669"/>
    <property type="project" value="TreeGrafter"/>
</dbReference>
<dbReference type="InterPro" id="IPR051043">
    <property type="entry name" value="Sulfatase_Mod_Factor_Kinase"/>
</dbReference>